<accession>A0A4R8G0R4</accession>
<proteinExistence type="predicted"/>
<dbReference type="InterPro" id="IPR006977">
    <property type="entry name" value="Yip1_dom"/>
</dbReference>
<gene>
    <name evidence="7" type="ORF">EV657_107138</name>
</gene>
<evidence type="ECO:0000259" key="6">
    <source>
        <dbReference type="Pfam" id="PF04893"/>
    </source>
</evidence>
<feature type="transmembrane region" description="Helical" evidence="5">
    <location>
        <begin position="117"/>
        <end position="142"/>
    </location>
</feature>
<reference evidence="7 8" key="1">
    <citation type="submission" date="2019-03" db="EMBL/GenBank/DDBJ databases">
        <title>Genomic Encyclopedia of Type Strains, Phase IV (KMG-IV): sequencing the most valuable type-strain genomes for metagenomic binning, comparative biology and taxonomic classification.</title>
        <authorList>
            <person name="Goeker M."/>
        </authorList>
    </citation>
    <scope>NUCLEOTIDE SEQUENCE [LARGE SCALE GENOMIC DNA]</scope>
    <source>
        <strain evidence="7 8">JA181</strain>
    </source>
</reference>
<dbReference type="GO" id="GO:0016020">
    <property type="term" value="C:membrane"/>
    <property type="evidence" value="ECO:0007669"/>
    <property type="project" value="UniProtKB-SubCell"/>
</dbReference>
<feature type="domain" description="Yip1" evidence="6">
    <location>
        <begin position="25"/>
        <end position="192"/>
    </location>
</feature>
<keyword evidence="2 5" id="KW-0812">Transmembrane</keyword>
<comment type="caution">
    <text evidence="7">The sequence shown here is derived from an EMBL/GenBank/DDBJ whole genome shotgun (WGS) entry which is preliminary data.</text>
</comment>
<keyword evidence="4 5" id="KW-0472">Membrane</keyword>
<feature type="transmembrane region" description="Helical" evidence="5">
    <location>
        <begin position="148"/>
        <end position="171"/>
    </location>
</feature>
<dbReference type="AlphaFoldDB" id="A0A4R8G0R4"/>
<dbReference type="Proteomes" id="UP000295484">
    <property type="component" value="Unassembled WGS sequence"/>
</dbReference>
<sequence length="210" mass="22257">MPDETQDSPIMTEPRPSLLLLARDTVTDPRGSAVRILSLAPPRAVLWEALALVVILSILLTELGELINPAPVDPMMPVFMHYPLAAAAVQGLLLVVTVHAIAGIGRVFGGTGDLDGALALTVWLQFVMACLQVVQLVFLIVLPPAAGLVGIFGIGLFFWLLSHFVAVLHGFPSVLKTFAMIVFSMIGIVFGMSLILSILGITLTGAIPDV</sequence>
<keyword evidence="3 5" id="KW-1133">Transmembrane helix</keyword>
<evidence type="ECO:0000256" key="4">
    <source>
        <dbReference type="ARBA" id="ARBA00023136"/>
    </source>
</evidence>
<evidence type="ECO:0000313" key="7">
    <source>
        <dbReference type="EMBL" id="TDX30168.1"/>
    </source>
</evidence>
<evidence type="ECO:0000256" key="1">
    <source>
        <dbReference type="ARBA" id="ARBA00004141"/>
    </source>
</evidence>
<evidence type="ECO:0000256" key="3">
    <source>
        <dbReference type="ARBA" id="ARBA00022989"/>
    </source>
</evidence>
<name>A0A4R8G0R4_9RHOB</name>
<evidence type="ECO:0000256" key="2">
    <source>
        <dbReference type="ARBA" id="ARBA00022692"/>
    </source>
</evidence>
<comment type="subcellular location">
    <subcellularLocation>
        <location evidence="1">Membrane</location>
        <topology evidence="1">Multi-pass membrane protein</topology>
    </subcellularLocation>
</comment>
<feature type="transmembrane region" description="Helical" evidence="5">
    <location>
        <begin position="84"/>
        <end position="105"/>
    </location>
</feature>
<evidence type="ECO:0000256" key="5">
    <source>
        <dbReference type="SAM" id="Phobius"/>
    </source>
</evidence>
<protein>
    <submittedName>
        <fullName evidence="7">Yip1-like protein</fullName>
    </submittedName>
</protein>
<organism evidence="7 8">
    <name type="scientific">Rhodovulum visakhapatnamense</name>
    <dbReference type="NCBI Taxonomy" id="364297"/>
    <lineage>
        <taxon>Bacteria</taxon>
        <taxon>Pseudomonadati</taxon>
        <taxon>Pseudomonadota</taxon>
        <taxon>Alphaproteobacteria</taxon>
        <taxon>Rhodobacterales</taxon>
        <taxon>Paracoccaceae</taxon>
        <taxon>Rhodovulum</taxon>
    </lineage>
</organism>
<feature type="transmembrane region" description="Helical" evidence="5">
    <location>
        <begin position="45"/>
        <end position="64"/>
    </location>
</feature>
<dbReference type="EMBL" id="SOEB01000007">
    <property type="protein sequence ID" value="TDX30168.1"/>
    <property type="molecule type" value="Genomic_DNA"/>
</dbReference>
<evidence type="ECO:0000313" key="8">
    <source>
        <dbReference type="Proteomes" id="UP000295484"/>
    </source>
</evidence>
<feature type="transmembrane region" description="Helical" evidence="5">
    <location>
        <begin position="178"/>
        <end position="207"/>
    </location>
</feature>
<dbReference type="Pfam" id="PF04893">
    <property type="entry name" value="Yip1"/>
    <property type="match status" value="1"/>
</dbReference>